<dbReference type="Proteomes" id="UP000062519">
    <property type="component" value="Chromosome 1"/>
</dbReference>
<sequence>MSISFSASMRAVAATLALGAACVAQAAALGACAARSPDGRQALVELYTSEGCSSCPPADDWLARLAAHRAAPRVVPLALHVDYWDGLGWTDRFAQHRFTERQRALASRGGGSFVYTPEVAVAGRELRGWRDADAFERRVIATAAEPARVGIALSAARRADALDVDLSVTLRAGAPRAVDAYLALYENGIESQVRAGENRGATLHHERVVRQWIGPLASEGRTAASLDVQRRLPLPAGLRAQDAARYGIAAFVEDPATGDVLQALDLPLCD</sequence>
<proteinExistence type="predicted"/>
<protein>
    <recommendedName>
        <fullName evidence="4">DUF1223 domain-containing protein</fullName>
    </recommendedName>
</protein>
<keyword evidence="1" id="KW-0732">Signal</keyword>
<keyword evidence="3" id="KW-1185">Reference proteome</keyword>
<dbReference type="PANTHER" id="PTHR36057:SF1">
    <property type="entry name" value="LIPOPROTEIN LIPID ATTACHMENT SITE-LIKE PROTEIN, PUTATIVE (DUF1223)-RELATED"/>
    <property type="match status" value="1"/>
</dbReference>
<dbReference type="KEGG" id="buu:WS70_11265"/>
<organism evidence="2 3">
    <name type="scientific">Burkholderia mayonis</name>
    <dbReference type="NCBI Taxonomy" id="1385591"/>
    <lineage>
        <taxon>Bacteria</taxon>
        <taxon>Pseudomonadati</taxon>
        <taxon>Pseudomonadota</taxon>
        <taxon>Betaproteobacteria</taxon>
        <taxon>Burkholderiales</taxon>
        <taxon>Burkholderiaceae</taxon>
        <taxon>Burkholderia</taxon>
        <taxon>pseudomallei group</taxon>
    </lineage>
</organism>
<dbReference type="AlphaFoldDB" id="A0A1B4FF68"/>
<evidence type="ECO:0008006" key="4">
    <source>
        <dbReference type="Google" id="ProtNLM"/>
    </source>
</evidence>
<dbReference type="InterPro" id="IPR010634">
    <property type="entry name" value="DUF1223"/>
</dbReference>
<dbReference type="InterPro" id="IPR036249">
    <property type="entry name" value="Thioredoxin-like_sf"/>
</dbReference>
<dbReference type="PANTHER" id="PTHR36057">
    <property type="match status" value="1"/>
</dbReference>
<feature type="signal peptide" evidence="1">
    <location>
        <begin position="1"/>
        <end position="26"/>
    </location>
</feature>
<dbReference type="RefSeq" id="WP_059597189.1">
    <property type="nucleotide sequence ID" value="NZ_CP013386.1"/>
</dbReference>
<dbReference type="Pfam" id="PF06764">
    <property type="entry name" value="DUF1223"/>
    <property type="match status" value="1"/>
</dbReference>
<gene>
    <name evidence="2" type="ORF">WS70_11265</name>
</gene>
<feature type="chain" id="PRO_5015352886" description="DUF1223 domain-containing protein" evidence="1">
    <location>
        <begin position="27"/>
        <end position="270"/>
    </location>
</feature>
<dbReference type="SUPFAM" id="SSF52833">
    <property type="entry name" value="Thioredoxin-like"/>
    <property type="match status" value="1"/>
</dbReference>
<evidence type="ECO:0000256" key="1">
    <source>
        <dbReference type="SAM" id="SignalP"/>
    </source>
</evidence>
<accession>A0A1B4FF68</accession>
<name>A0A1B4FF68_9BURK</name>
<dbReference type="EMBL" id="CP013386">
    <property type="protein sequence ID" value="AOJ02337.1"/>
    <property type="molecule type" value="Genomic_DNA"/>
</dbReference>
<evidence type="ECO:0000313" key="2">
    <source>
        <dbReference type="EMBL" id="AOJ02337.1"/>
    </source>
</evidence>
<reference evidence="2 3" key="1">
    <citation type="submission" date="2015-12" db="EMBL/GenBank/DDBJ databases">
        <title>Diversity of Burkholderia near neighbor genomes.</title>
        <authorList>
            <person name="Sahl J."/>
            <person name="Wagner D."/>
            <person name="Keim P."/>
        </authorList>
    </citation>
    <scope>NUCLEOTIDE SEQUENCE [LARGE SCALE GENOMIC DNA]</scope>
    <source>
        <strain evidence="2 3">BDU6</strain>
    </source>
</reference>
<evidence type="ECO:0000313" key="3">
    <source>
        <dbReference type="Proteomes" id="UP000062519"/>
    </source>
</evidence>